<name>A0A976XHW5_THEOR</name>
<dbReference type="GO" id="GO:0005665">
    <property type="term" value="C:RNA polymerase II, core complex"/>
    <property type="evidence" value="ECO:0007669"/>
    <property type="project" value="TreeGrafter"/>
</dbReference>
<evidence type="ECO:0000256" key="7">
    <source>
        <dbReference type="ARBA" id="ARBA00025720"/>
    </source>
</evidence>
<dbReference type="GO" id="GO:0003677">
    <property type="term" value="F:DNA binding"/>
    <property type="evidence" value="ECO:0007669"/>
    <property type="project" value="InterPro"/>
</dbReference>
<evidence type="ECO:0000313" key="9">
    <source>
        <dbReference type="EMBL" id="UVC49872.1"/>
    </source>
</evidence>
<keyword evidence="8" id="KW-0472">Membrane</keyword>
<keyword evidence="8" id="KW-1133">Transmembrane helix</keyword>
<dbReference type="GO" id="GO:0042797">
    <property type="term" value="P:tRNA transcription by RNA polymerase III"/>
    <property type="evidence" value="ECO:0007669"/>
    <property type="project" value="TreeGrafter"/>
</dbReference>
<comment type="similarity">
    <text evidence="7">Belongs to the archaeal Rpo10/eukaryotic RPB10 RNA polymerase subunit family.</text>
</comment>
<keyword evidence="5" id="KW-0862">Zinc</keyword>
<evidence type="ECO:0000256" key="8">
    <source>
        <dbReference type="SAM" id="Phobius"/>
    </source>
</evidence>
<dbReference type="GO" id="GO:0005736">
    <property type="term" value="C:RNA polymerase I complex"/>
    <property type="evidence" value="ECO:0007669"/>
    <property type="project" value="TreeGrafter"/>
</dbReference>
<dbReference type="GO" id="GO:0006360">
    <property type="term" value="P:transcription by RNA polymerase I"/>
    <property type="evidence" value="ECO:0007669"/>
    <property type="project" value="TreeGrafter"/>
</dbReference>
<sequence length="92" mass="10800">MIIPVRCFTCGKVIGHLWEKWLEMLKNNTPEGKALDELGLTRYCCRRMILTHVDLIEKLLVYNTKPRNVISLSCCHSLFLIVNVFRFFVLFP</sequence>
<protein>
    <recommendedName>
        <fullName evidence="2">DNA-directed RNA polymerases I, II, and III subunit RPABC5</fullName>
    </recommendedName>
</protein>
<evidence type="ECO:0000256" key="5">
    <source>
        <dbReference type="ARBA" id="ARBA00022833"/>
    </source>
</evidence>
<feature type="transmembrane region" description="Helical" evidence="8">
    <location>
        <begin position="69"/>
        <end position="91"/>
    </location>
</feature>
<reference evidence="9" key="1">
    <citation type="submission" date="2022-07" db="EMBL/GenBank/DDBJ databases">
        <title>Evaluation of T. orientalis genome assembly methods using nanopore sequencing and analysis of variation between genomes.</title>
        <authorList>
            <person name="Yam J."/>
            <person name="Micallef M.L."/>
            <person name="Liu M."/>
            <person name="Djordjevic S.P."/>
            <person name="Bogema D.R."/>
            <person name="Jenkins C."/>
        </authorList>
    </citation>
    <scope>NUCLEOTIDE SEQUENCE</scope>
    <source>
        <strain evidence="9">Goon Nure</strain>
    </source>
</reference>
<proteinExistence type="inferred from homology"/>
<evidence type="ECO:0000256" key="4">
    <source>
        <dbReference type="ARBA" id="ARBA00022723"/>
    </source>
</evidence>
<dbReference type="PANTHER" id="PTHR23431">
    <property type="entry name" value="DNA-DIRECTED RNA POLYMERASES I, II, AND III SUBUNIT RPABC5 FAMILY MEMBER"/>
    <property type="match status" value="1"/>
</dbReference>
<gene>
    <name evidence="9" type="primary">NRPB10L</name>
    <name evidence="9" type="ORF">MACK_003488</name>
</gene>
<evidence type="ECO:0000313" key="10">
    <source>
        <dbReference type="Proteomes" id="UP000244811"/>
    </source>
</evidence>
<dbReference type="InterPro" id="IPR023580">
    <property type="entry name" value="RNA_pol_su_RPB10"/>
</dbReference>
<dbReference type="AlphaFoldDB" id="A0A976XHW5"/>
<evidence type="ECO:0000256" key="3">
    <source>
        <dbReference type="ARBA" id="ARBA00022478"/>
    </source>
</evidence>
<dbReference type="FunFam" id="1.10.10.60:FF:000024">
    <property type="entry name" value="DNA-directed RNA polymerases I, II, and III subunit"/>
    <property type="match status" value="1"/>
</dbReference>
<dbReference type="Gene3D" id="1.10.10.60">
    <property type="entry name" value="Homeodomain-like"/>
    <property type="match status" value="1"/>
</dbReference>
<organism evidence="9 10">
    <name type="scientific">Theileria orientalis</name>
    <dbReference type="NCBI Taxonomy" id="68886"/>
    <lineage>
        <taxon>Eukaryota</taxon>
        <taxon>Sar</taxon>
        <taxon>Alveolata</taxon>
        <taxon>Apicomplexa</taxon>
        <taxon>Aconoidasida</taxon>
        <taxon>Piroplasmida</taxon>
        <taxon>Theileriidae</taxon>
        <taxon>Theileria</taxon>
    </lineage>
</organism>
<dbReference type="GO" id="GO:0008270">
    <property type="term" value="F:zinc ion binding"/>
    <property type="evidence" value="ECO:0007669"/>
    <property type="project" value="InterPro"/>
</dbReference>
<keyword evidence="3 9" id="KW-0240">DNA-directed RNA polymerase</keyword>
<keyword evidence="6" id="KW-0804">Transcription</keyword>
<dbReference type="PANTHER" id="PTHR23431:SF3">
    <property type="entry name" value="DNA-DIRECTED RNA POLYMERASES I, II, AND III SUBUNIT RPABC5"/>
    <property type="match status" value="1"/>
</dbReference>
<dbReference type="GO" id="GO:0003899">
    <property type="term" value="F:DNA-directed RNA polymerase activity"/>
    <property type="evidence" value="ECO:0007669"/>
    <property type="project" value="InterPro"/>
</dbReference>
<accession>A0A976XHW5</accession>
<dbReference type="PROSITE" id="PS01112">
    <property type="entry name" value="RNA_POL_N_8KD"/>
    <property type="match status" value="1"/>
</dbReference>
<dbReference type="Pfam" id="PF01194">
    <property type="entry name" value="RNA_pol_N"/>
    <property type="match status" value="1"/>
</dbReference>
<dbReference type="InterPro" id="IPR000268">
    <property type="entry name" value="RPABC5/Rpb10"/>
</dbReference>
<comment type="subcellular location">
    <subcellularLocation>
        <location evidence="1">Nucleus</location>
    </subcellularLocation>
</comment>
<dbReference type="GO" id="GO:0006366">
    <property type="term" value="P:transcription by RNA polymerase II"/>
    <property type="evidence" value="ECO:0007669"/>
    <property type="project" value="TreeGrafter"/>
</dbReference>
<evidence type="ECO:0000256" key="2">
    <source>
        <dbReference type="ARBA" id="ARBA00020813"/>
    </source>
</evidence>
<dbReference type="GO" id="GO:0005666">
    <property type="term" value="C:RNA polymerase III complex"/>
    <property type="evidence" value="ECO:0007669"/>
    <property type="project" value="TreeGrafter"/>
</dbReference>
<dbReference type="EMBL" id="CP056071">
    <property type="protein sequence ID" value="UVC49872.1"/>
    <property type="molecule type" value="Genomic_DNA"/>
</dbReference>
<dbReference type="HAMAP" id="MF_00250">
    <property type="entry name" value="RNApol_arch_Rpo10"/>
    <property type="match status" value="1"/>
</dbReference>
<evidence type="ECO:0000256" key="6">
    <source>
        <dbReference type="ARBA" id="ARBA00023163"/>
    </source>
</evidence>
<dbReference type="InterPro" id="IPR020789">
    <property type="entry name" value="RNA_pol_suN_Zn-BS"/>
</dbReference>
<dbReference type="NCBIfam" id="NF003089">
    <property type="entry name" value="PRK04016.1"/>
    <property type="match status" value="1"/>
</dbReference>
<keyword evidence="8" id="KW-0812">Transmembrane</keyword>
<dbReference type="SUPFAM" id="SSF46924">
    <property type="entry name" value="RNA polymerase subunit RPB10"/>
    <property type="match status" value="1"/>
</dbReference>
<evidence type="ECO:0000256" key="1">
    <source>
        <dbReference type="ARBA" id="ARBA00004123"/>
    </source>
</evidence>
<keyword evidence="4" id="KW-0479">Metal-binding</keyword>
<dbReference type="Proteomes" id="UP000244811">
    <property type="component" value="Chromosome 2"/>
</dbReference>